<dbReference type="InterPro" id="IPR009057">
    <property type="entry name" value="Homeodomain-like_sf"/>
</dbReference>
<dbReference type="EMBL" id="CAXDID020000561">
    <property type="protein sequence ID" value="CAL6103034.1"/>
    <property type="molecule type" value="Genomic_DNA"/>
</dbReference>
<evidence type="ECO:0000313" key="5">
    <source>
        <dbReference type="EMBL" id="CAL6021412.1"/>
    </source>
</evidence>
<reference evidence="3" key="1">
    <citation type="submission" date="2023-06" db="EMBL/GenBank/DDBJ databases">
        <authorList>
            <person name="Kurt Z."/>
        </authorList>
    </citation>
    <scope>NUCLEOTIDE SEQUENCE</scope>
</reference>
<dbReference type="PROSITE" id="PS51293">
    <property type="entry name" value="SANT"/>
    <property type="match status" value="1"/>
</dbReference>
<dbReference type="EMBL" id="CAXDID020000089">
    <property type="protein sequence ID" value="CAL6021412.1"/>
    <property type="molecule type" value="Genomic_DNA"/>
</dbReference>
<dbReference type="PROSITE" id="PS51294">
    <property type="entry name" value="HTH_MYB"/>
    <property type="match status" value="1"/>
</dbReference>
<dbReference type="CDD" id="cd00167">
    <property type="entry name" value="SANT"/>
    <property type="match status" value="1"/>
</dbReference>
<dbReference type="Proteomes" id="UP001642409">
    <property type="component" value="Unassembled WGS sequence"/>
</dbReference>
<sequence length="99" mass="11820">MSRTNRWTQEEQELFDRLIIEYQKDFKKISAAFGNRSYNQIRSHYYNSVYKDQQISNSSMSETAVTPQTDYRYDEVSFNYDQFALGKLNLFGDVMVINM</sequence>
<dbReference type="SMART" id="SM00717">
    <property type="entry name" value="SANT"/>
    <property type="match status" value="1"/>
</dbReference>
<keyword evidence="7" id="KW-1185">Reference proteome</keyword>
<proteinExistence type="predicted"/>
<dbReference type="InterPro" id="IPR017930">
    <property type="entry name" value="Myb_dom"/>
</dbReference>
<evidence type="ECO:0000313" key="3">
    <source>
        <dbReference type="EMBL" id="CAI9946326.1"/>
    </source>
</evidence>
<dbReference type="InterPro" id="IPR017884">
    <property type="entry name" value="SANT_dom"/>
</dbReference>
<dbReference type="EMBL" id="CATOUU010000762">
    <property type="protein sequence ID" value="CAI9946326.1"/>
    <property type="molecule type" value="Genomic_DNA"/>
</dbReference>
<evidence type="ECO:0000313" key="7">
    <source>
        <dbReference type="Proteomes" id="UP001642409"/>
    </source>
</evidence>
<dbReference type="Gene3D" id="1.10.10.60">
    <property type="entry name" value="Homeodomain-like"/>
    <property type="match status" value="1"/>
</dbReference>
<dbReference type="EMBL" id="CATOUU010001175">
    <property type="protein sequence ID" value="CAI9976940.1"/>
    <property type="molecule type" value="Genomic_DNA"/>
</dbReference>
<dbReference type="AlphaFoldDB" id="A0AA86PWV7"/>
<comment type="caution">
    <text evidence="3">The sequence shown here is derived from an EMBL/GenBank/DDBJ whole genome shotgun (WGS) entry which is preliminary data.</text>
</comment>
<dbReference type="Pfam" id="PF00249">
    <property type="entry name" value="Myb_DNA-binding"/>
    <property type="match status" value="1"/>
</dbReference>
<evidence type="ECO:0000313" key="6">
    <source>
        <dbReference type="EMBL" id="CAL6103034.1"/>
    </source>
</evidence>
<feature type="domain" description="HTH myb-type" evidence="2">
    <location>
        <begin position="1"/>
        <end position="53"/>
    </location>
</feature>
<organism evidence="3">
    <name type="scientific">Hexamita inflata</name>
    <dbReference type="NCBI Taxonomy" id="28002"/>
    <lineage>
        <taxon>Eukaryota</taxon>
        <taxon>Metamonada</taxon>
        <taxon>Diplomonadida</taxon>
        <taxon>Hexamitidae</taxon>
        <taxon>Hexamitinae</taxon>
        <taxon>Hexamita</taxon>
    </lineage>
</organism>
<evidence type="ECO:0000259" key="2">
    <source>
        <dbReference type="PROSITE" id="PS51294"/>
    </source>
</evidence>
<evidence type="ECO:0000313" key="4">
    <source>
        <dbReference type="EMBL" id="CAI9976940.1"/>
    </source>
</evidence>
<feature type="domain" description="SANT" evidence="1">
    <location>
        <begin position="2"/>
        <end position="53"/>
    </location>
</feature>
<dbReference type="InterPro" id="IPR001005">
    <property type="entry name" value="SANT/Myb"/>
</dbReference>
<reference evidence="5 7" key="2">
    <citation type="submission" date="2024-07" db="EMBL/GenBank/DDBJ databases">
        <authorList>
            <person name="Akdeniz Z."/>
        </authorList>
    </citation>
    <scope>NUCLEOTIDE SEQUENCE [LARGE SCALE GENOMIC DNA]</scope>
</reference>
<protein>
    <submittedName>
        <fullName evidence="3">SANT/Myb domain</fullName>
    </submittedName>
    <submittedName>
        <fullName evidence="5">SANT/Myb_domain</fullName>
    </submittedName>
</protein>
<name>A0AA86PWV7_9EUKA</name>
<accession>A0AA86PWV7</accession>
<evidence type="ECO:0000259" key="1">
    <source>
        <dbReference type="PROSITE" id="PS51293"/>
    </source>
</evidence>
<dbReference type="SUPFAM" id="SSF46689">
    <property type="entry name" value="Homeodomain-like"/>
    <property type="match status" value="1"/>
</dbReference>
<gene>
    <name evidence="5" type="ORF">HINF_LOCUS28151</name>
    <name evidence="3" type="ORF">HINF_LOCUS33971</name>
    <name evidence="4" type="ORF">HINF_LOCUS64585</name>
    <name evidence="6" type="ORF">HINF_LOCUS71951</name>
</gene>